<organism evidence="3 4">
    <name type="scientific">Mucilaginibacter aquatilis</name>
    <dbReference type="NCBI Taxonomy" id="1517760"/>
    <lineage>
        <taxon>Bacteria</taxon>
        <taxon>Pseudomonadati</taxon>
        <taxon>Bacteroidota</taxon>
        <taxon>Sphingobacteriia</taxon>
        <taxon>Sphingobacteriales</taxon>
        <taxon>Sphingobacteriaceae</taxon>
        <taxon>Mucilaginibacter</taxon>
    </lineage>
</organism>
<dbReference type="Proteomes" id="UP000434850">
    <property type="component" value="Unassembled WGS sequence"/>
</dbReference>
<gene>
    <name evidence="3" type="ORF">GO816_18120</name>
</gene>
<dbReference type="RefSeq" id="WP_157543371.1">
    <property type="nucleotide sequence ID" value="NZ_WQLA01000008.1"/>
</dbReference>
<evidence type="ECO:0000313" key="3">
    <source>
        <dbReference type="EMBL" id="MVN93053.1"/>
    </source>
</evidence>
<keyword evidence="4" id="KW-1185">Reference proteome</keyword>
<evidence type="ECO:0000256" key="2">
    <source>
        <dbReference type="ARBA" id="ARBA00022679"/>
    </source>
</evidence>
<dbReference type="GO" id="GO:0005829">
    <property type="term" value="C:cytosol"/>
    <property type="evidence" value="ECO:0007669"/>
    <property type="project" value="TreeGrafter"/>
</dbReference>
<reference evidence="3 4" key="1">
    <citation type="submission" date="2019-12" db="EMBL/GenBank/DDBJ databases">
        <title>Mucilaginibacter sp. HME9299 genome sequencing and assembly.</title>
        <authorList>
            <person name="Kang H."/>
            <person name="Kim H."/>
            <person name="Joh K."/>
        </authorList>
    </citation>
    <scope>NUCLEOTIDE SEQUENCE [LARGE SCALE GENOMIC DNA]</scope>
    <source>
        <strain evidence="3 4">HME9299</strain>
    </source>
</reference>
<protein>
    <submittedName>
        <fullName evidence="3">Glycosyltransferase family 9 protein</fullName>
    </submittedName>
</protein>
<comment type="caution">
    <text evidence="3">The sequence shown here is derived from an EMBL/GenBank/DDBJ whole genome shotgun (WGS) entry which is preliminary data.</text>
</comment>
<dbReference type="Gene3D" id="3.40.50.2000">
    <property type="entry name" value="Glycogen Phosphorylase B"/>
    <property type="match status" value="2"/>
</dbReference>
<dbReference type="AlphaFoldDB" id="A0A6I4IR86"/>
<dbReference type="CDD" id="cd03789">
    <property type="entry name" value="GT9_LPS_heptosyltransferase"/>
    <property type="match status" value="1"/>
</dbReference>
<dbReference type="InterPro" id="IPR002201">
    <property type="entry name" value="Glyco_trans_9"/>
</dbReference>
<accession>A0A6I4IR86</accession>
<dbReference type="GO" id="GO:0008713">
    <property type="term" value="F:ADP-heptose-lipopolysaccharide heptosyltransferase activity"/>
    <property type="evidence" value="ECO:0007669"/>
    <property type="project" value="TreeGrafter"/>
</dbReference>
<dbReference type="SUPFAM" id="SSF53756">
    <property type="entry name" value="UDP-Glycosyltransferase/glycogen phosphorylase"/>
    <property type="match status" value="1"/>
</dbReference>
<dbReference type="OrthoDB" id="9797795at2"/>
<sequence>MKWQNCKKILVIRPDNMGDLIMSGPAIRALKETFNAHITVLTSGMAKNIIAHMPEIDDSIIFDLPWVKTADTPQPEMLNEVVATIKQGNFDAAVIFTVLSQNPLPTAMLAYLAGIPQVLAYCRENPYQLINCWVPDKEPYDGIKHQVQRDLDLVAHVGAYTNNNVLSLLSDHNFSDLTQKLQAYNIELQKPWVILHAGVSELKRQYPLHEWALVGKELVELGYQVLLTGASSEKAMTDDLQESIGAGSFSVAGLLPLNEFICLVEHSPLLISVNTGTIHIAAAFKTPTIVLYAQTNPQHTPWNTPAAILEFSVPQHLKSKNEVIRFLDRKLYSQPVPLPSPAQILDAARQLLPKQVEKASL</sequence>
<dbReference type="EMBL" id="WQLA01000008">
    <property type="protein sequence ID" value="MVN93053.1"/>
    <property type="molecule type" value="Genomic_DNA"/>
</dbReference>
<dbReference type="PANTHER" id="PTHR30160:SF1">
    <property type="entry name" value="LIPOPOLYSACCHARIDE 1,2-N-ACETYLGLUCOSAMINETRANSFERASE-RELATED"/>
    <property type="match status" value="1"/>
</dbReference>
<evidence type="ECO:0000313" key="4">
    <source>
        <dbReference type="Proteomes" id="UP000434850"/>
    </source>
</evidence>
<keyword evidence="1" id="KW-0328">Glycosyltransferase</keyword>
<proteinExistence type="predicted"/>
<keyword evidence="2 3" id="KW-0808">Transferase</keyword>
<dbReference type="Pfam" id="PF01075">
    <property type="entry name" value="Glyco_transf_9"/>
    <property type="match status" value="1"/>
</dbReference>
<name>A0A6I4IR86_9SPHI</name>
<dbReference type="InterPro" id="IPR051199">
    <property type="entry name" value="LPS_LOS_Heptosyltrfase"/>
</dbReference>
<evidence type="ECO:0000256" key="1">
    <source>
        <dbReference type="ARBA" id="ARBA00022676"/>
    </source>
</evidence>
<dbReference type="PANTHER" id="PTHR30160">
    <property type="entry name" value="TETRAACYLDISACCHARIDE 4'-KINASE-RELATED"/>
    <property type="match status" value="1"/>
</dbReference>
<dbReference type="GO" id="GO:0009244">
    <property type="term" value="P:lipopolysaccharide core region biosynthetic process"/>
    <property type="evidence" value="ECO:0007669"/>
    <property type="project" value="TreeGrafter"/>
</dbReference>